<reference evidence="1" key="3">
    <citation type="submission" date="2023-05" db="EMBL/GenBank/DDBJ databases">
        <authorList>
            <person name="Smith C.H."/>
        </authorList>
    </citation>
    <scope>NUCLEOTIDE SEQUENCE</scope>
    <source>
        <strain evidence="1">CHS0354</strain>
        <tissue evidence="1">Mantle</tissue>
    </source>
</reference>
<reference evidence="1" key="2">
    <citation type="journal article" date="2021" name="Genome Biol. Evol.">
        <title>Developing a high-quality reference genome for a parasitic bivalve with doubly uniparental inheritance (Bivalvia: Unionida).</title>
        <authorList>
            <person name="Smith C.H."/>
        </authorList>
    </citation>
    <scope>NUCLEOTIDE SEQUENCE</scope>
    <source>
        <strain evidence="1">CHS0354</strain>
        <tissue evidence="1">Mantle</tissue>
    </source>
</reference>
<dbReference type="Proteomes" id="UP001195483">
    <property type="component" value="Unassembled WGS sequence"/>
</dbReference>
<organism evidence="1 2">
    <name type="scientific">Potamilus streckersoni</name>
    <dbReference type="NCBI Taxonomy" id="2493646"/>
    <lineage>
        <taxon>Eukaryota</taxon>
        <taxon>Metazoa</taxon>
        <taxon>Spiralia</taxon>
        <taxon>Lophotrochozoa</taxon>
        <taxon>Mollusca</taxon>
        <taxon>Bivalvia</taxon>
        <taxon>Autobranchia</taxon>
        <taxon>Heteroconchia</taxon>
        <taxon>Palaeoheterodonta</taxon>
        <taxon>Unionida</taxon>
        <taxon>Unionoidea</taxon>
        <taxon>Unionidae</taxon>
        <taxon>Ambleminae</taxon>
        <taxon>Lampsilini</taxon>
        <taxon>Potamilus</taxon>
    </lineage>
</organism>
<evidence type="ECO:0000313" key="2">
    <source>
        <dbReference type="Proteomes" id="UP001195483"/>
    </source>
</evidence>
<proteinExistence type="predicted"/>
<accession>A0AAE0W5L0</accession>
<dbReference type="AlphaFoldDB" id="A0AAE0W5L0"/>
<gene>
    <name evidence="1" type="ORF">CHS0354_024812</name>
</gene>
<name>A0AAE0W5L0_9BIVA</name>
<evidence type="ECO:0000313" key="1">
    <source>
        <dbReference type="EMBL" id="KAK3601095.1"/>
    </source>
</evidence>
<keyword evidence="2" id="KW-1185">Reference proteome</keyword>
<reference evidence="1" key="1">
    <citation type="journal article" date="2021" name="Genome Biol. Evol.">
        <title>A High-Quality Reference Genome for a Parasitic Bivalve with Doubly Uniparental Inheritance (Bivalvia: Unionida).</title>
        <authorList>
            <person name="Smith C.H."/>
        </authorList>
    </citation>
    <scope>NUCLEOTIDE SEQUENCE</scope>
    <source>
        <strain evidence="1">CHS0354</strain>
    </source>
</reference>
<sequence>MVVVAQWVMRLAVRVPAVTIIESGRKSHRERSWSARREGPKYKLLERSWSTRREGPKHIRRVGSIDTQLKATLMHRDEIIEHMGPALEAMEHRDPYMMQ</sequence>
<comment type="caution">
    <text evidence="1">The sequence shown here is derived from an EMBL/GenBank/DDBJ whole genome shotgun (WGS) entry which is preliminary data.</text>
</comment>
<protein>
    <submittedName>
        <fullName evidence="1">Uncharacterized protein</fullName>
    </submittedName>
</protein>
<dbReference type="EMBL" id="JAEAOA010001465">
    <property type="protein sequence ID" value="KAK3601095.1"/>
    <property type="molecule type" value="Genomic_DNA"/>
</dbReference>